<dbReference type="Pfam" id="PF03107">
    <property type="entry name" value="C1_2"/>
    <property type="match status" value="2"/>
</dbReference>
<organism evidence="6 7">
    <name type="scientific">Turnera subulata</name>
    <dbReference type="NCBI Taxonomy" id="218843"/>
    <lineage>
        <taxon>Eukaryota</taxon>
        <taxon>Viridiplantae</taxon>
        <taxon>Streptophyta</taxon>
        <taxon>Embryophyta</taxon>
        <taxon>Tracheophyta</taxon>
        <taxon>Spermatophyta</taxon>
        <taxon>Magnoliopsida</taxon>
        <taxon>eudicotyledons</taxon>
        <taxon>Gunneridae</taxon>
        <taxon>Pentapetalae</taxon>
        <taxon>rosids</taxon>
        <taxon>fabids</taxon>
        <taxon>Malpighiales</taxon>
        <taxon>Passifloraceae</taxon>
        <taxon>Turnera</taxon>
    </lineage>
</organism>
<gene>
    <name evidence="6" type="ORF">Tsubulata_036266</name>
</gene>
<dbReference type="InterPro" id="IPR046349">
    <property type="entry name" value="C1-like_sf"/>
</dbReference>
<evidence type="ECO:0000256" key="4">
    <source>
        <dbReference type="ARBA" id="ARBA00022833"/>
    </source>
</evidence>
<dbReference type="GO" id="GO:0008270">
    <property type="term" value="F:zinc ion binding"/>
    <property type="evidence" value="ECO:0007669"/>
    <property type="project" value="UniProtKB-KW"/>
</dbReference>
<accession>A0A9Q0FCE1</accession>
<evidence type="ECO:0000256" key="3">
    <source>
        <dbReference type="ARBA" id="ARBA00022771"/>
    </source>
</evidence>
<keyword evidence="1" id="KW-0479">Metal-binding</keyword>
<sequence>MDLDQLFSELFKGKETKHWSHEHDKLQLEFHIEAVSFDWTGYCYGCSNQLGGMVYRCGESDCYFRLCQSCFESSYPHQVTHHPLHPAQPLVLQTRYSSLSMRKGYICEGCDCFSVGFVYRCEEEGCDFNLDVQCALLMNENNQIILESSQPTVAVSALPVSDTAYGCFDCHAIFHERCIEIPKERQHLYHPQHSLVAGDALKFYNCKACNYAIFFGMEYTCSQCSAFAIHVSCAEYITSTLNSSCHDHILFSFAKEGYPELKLDGRPERLFECNVCGKECSNSFFRCVECDMNFHHDCIPLPKKVIKHQWHSHPLTLVYSVREDDSGEYYCEICCEPRNPNHGAYYCEECKDQHGALVIAHIGCTLDEEDDSLEILSSICSSPSSAVST</sequence>
<reference evidence="6" key="1">
    <citation type="submission" date="2022-02" db="EMBL/GenBank/DDBJ databases">
        <authorList>
            <person name="Henning P.M."/>
            <person name="McCubbin A.G."/>
            <person name="Shore J.S."/>
        </authorList>
    </citation>
    <scope>NUCLEOTIDE SEQUENCE</scope>
    <source>
        <strain evidence="6">F60SS</strain>
        <tissue evidence="6">Leaves</tissue>
    </source>
</reference>
<dbReference type="PANTHER" id="PTHR46288:SF86">
    <property type="entry name" value="PHORBOL-ESTER_DAG-TYPE DOMAIN-CONTAINING PROTEIN"/>
    <property type="match status" value="1"/>
</dbReference>
<dbReference type="PROSITE" id="PS01359">
    <property type="entry name" value="ZF_PHD_1"/>
    <property type="match status" value="1"/>
</dbReference>
<keyword evidence="4" id="KW-0862">Zinc</keyword>
<dbReference type="EMBL" id="JAKUCV010006039">
    <property type="protein sequence ID" value="KAJ4828938.1"/>
    <property type="molecule type" value="Genomic_DNA"/>
</dbReference>
<keyword evidence="3" id="KW-0863">Zinc-finger</keyword>
<evidence type="ECO:0000256" key="1">
    <source>
        <dbReference type="ARBA" id="ARBA00022723"/>
    </source>
</evidence>
<evidence type="ECO:0000259" key="5">
    <source>
        <dbReference type="Pfam" id="PF03107"/>
    </source>
</evidence>
<evidence type="ECO:0000313" key="7">
    <source>
        <dbReference type="Proteomes" id="UP001141552"/>
    </source>
</evidence>
<dbReference type="InterPro" id="IPR004146">
    <property type="entry name" value="DC1"/>
</dbReference>
<proteinExistence type="predicted"/>
<evidence type="ECO:0000256" key="2">
    <source>
        <dbReference type="ARBA" id="ARBA00022737"/>
    </source>
</evidence>
<evidence type="ECO:0000313" key="6">
    <source>
        <dbReference type="EMBL" id="KAJ4828938.1"/>
    </source>
</evidence>
<dbReference type="OrthoDB" id="1650216at2759"/>
<feature type="domain" description="DC1" evidence="5">
    <location>
        <begin position="310"/>
        <end position="364"/>
    </location>
</feature>
<dbReference type="InterPro" id="IPR019786">
    <property type="entry name" value="Zinc_finger_PHD-type_CS"/>
</dbReference>
<dbReference type="PANTHER" id="PTHR46288">
    <property type="entry name" value="PHORBOL-ESTER/DAG-TYPE DOMAIN-CONTAINING PROTEIN"/>
    <property type="match status" value="1"/>
</dbReference>
<keyword evidence="7" id="KW-1185">Reference proteome</keyword>
<protein>
    <recommendedName>
        <fullName evidence="5">DC1 domain-containing protein</fullName>
    </recommendedName>
</protein>
<dbReference type="Proteomes" id="UP001141552">
    <property type="component" value="Unassembled WGS sequence"/>
</dbReference>
<feature type="domain" description="DC1" evidence="5">
    <location>
        <begin position="189"/>
        <end position="234"/>
    </location>
</feature>
<dbReference type="SUPFAM" id="SSF57889">
    <property type="entry name" value="Cysteine-rich domain"/>
    <property type="match status" value="3"/>
</dbReference>
<reference evidence="6" key="2">
    <citation type="journal article" date="2023" name="Plants (Basel)">
        <title>Annotation of the Turnera subulata (Passifloraceae) Draft Genome Reveals the S-Locus Evolved after the Divergence of Turneroideae from Passifloroideae in a Stepwise Manner.</title>
        <authorList>
            <person name="Henning P.M."/>
            <person name="Roalson E.H."/>
            <person name="Mir W."/>
            <person name="McCubbin A.G."/>
            <person name="Shore J.S."/>
        </authorList>
    </citation>
    <scope>NUCLEOTIDE SEQUENCE</scope>
    <source>
        <strain evidence="6">F60SS</strain>
    </source>
</reference>
<dbReference type="AlphaFoldDB" id="A0A9Q0FCE1"/>
<keyword evidence="2" id="KW-0677">Repeat</keyword>
<comment type="caution">
    <text evidence="6">The sequence shown here is derived from an EMBL/GenBank/DDBJ whole genome shotgun (WGS) entry which is preliminary data.</text>
</comment>
<name>A0A9Q0FCE1_9ROSI</name>